<protein>
    <submittedName>
        <fullName evidence="8">C4-dicarboxylate anaerobic carrier</fullName>
    </submittedName>
</protein>
<evidence type="ECO:0000256" key="4">
    <source>
        <dbReference type="ARBA" id="ARBA00022989"/>
    </source>
</evidence>
<evidence type="ECO:0000313" key="9">
    <source>
        <dbReference type="Proteomes" id="UP000016491"/>
    </source>
</evidence>
<dbReference type="Pfam" id="PF03606">
    <property type="entry name" value="DcuC"/>
    <property type="match status" value="1"/>
</dbReference>
<accession>A0ABC9U1D5</accession>
<evidence type="ECO:0000256" key="1">
    <source>
        <dbReference type="ARBA" id="ARBA00004651"/>
    </source>
</evidence>
<keyword evidence="2" id="KW-1003">Cell membrane</keyword>
<feature type="transmembrane region" description="Helical" evidence="7">
    <location>
        <begin position="105"/>
        <end position="132"/>
    </location>
</feature>
<gene>
    <name evidence="8" type="ORF">CLOSYM_01089</name>
</gene>
<keyword evidence="5 7" id="KW-0472">Membrane</keyword>
<dbReference type="EMBL" id="AWSU01000088">
    <property type="protein sequence ID" value="ERI79148.1"/>
    <property type="molecule type" value="Genomic_DNA"/>
</dbReference>
<feature type="transmembrane region" description="Helical" evidence="7">
    <location>
        <begin position="286"/>
        <end position="303"/>
    </location>
</feature>
<feature type="transmembrane region" description="Helical" evidence="7">
    <location>
        <begin position="37"/>
        <end position="58"/>
    </location>
</feature>
<keyword evidence="4 7" id="KW-1133">Transmembrane helix</keyword>
<feature type="region of interest" description="Disordered" evidence="6">
    <location>
        <begin position="1"/>
        <end position="30"/>
    </location>
</feature>
<proteinExistence type="predicted"/>
<evidence type="ECO:0000256" key="6">
    <source>
        <dbReference type="SAM" id="MobiDB-lite"/>
    </source>
</evidence>
<feature type="transmembrane region" description="Helical" evidence="7">
    <location>
        <begin position="144"/>
        <end position="161"/>
    </location>
</feature>
<feature type="transmembrane region" description="Helical" evidence="7">
    <location>
        <begin position="371"/>
        <end position="394"/>
    </location>
</feature>
<dbReference type="InterPro" id="IPR018385">
    <property type="entry name" value="C4_dicarb_anaerob_car-like"/>
</dbReference>
<keyword evidence="3 7" id="KW-0812">Transmembrane</keyword>
<evidence type="ECO:0000256" key="3">
    <source>
        <dbReference type="ARBA" id="ARBA00022692"/>
    </source>
</evidence>
<evidence type="ECO:0000256" key="5">
    <source>
        <dbReference type="ARBA" id="ARBA00023136"/>
    </source>
</evidence>
<feature type="transmembrane region" description="Helical" evidence="7">
    <location>
        <begin position="341"/>
        <end position="365"/>
    </location>
</feature>
<dbReference type="InterPro" id="IPR051679">
    <property type="entry name" value="DASS-Related_Transporters"/>
</dbReference>
<feature type="compositionally biased region" description="Basic and acidic residues" evidence="6">
    <location>
        <begin position="1"/>
        <end position="26"/>
    </location>
</feature>
<dbReference type="GO" id="GO:0005886">
    <property type="term" value="C:plasma membrane"/>
    <property type="evidence" value="ECO:0007669"/>
    <property type="project" value="UniProtKB-SubCell"/>
</dbReference>
<reference evidence="8 9" key="1">
    <citation type="submission" date="2013-07" db="EMBL/GenBank/DDBJ databases">
        <authorList>
            <person name="Weinstock G."/>
            <person name="Sodergren E."/>
            <person name="Wylie T."/>
            <person name="Fulton L."/>
            <person name="Fulton R."/>
            <person name="Fronick C."/>
            <person name="O'Laughlin M."/>
            <person name="Godfrey J."/>
            <person name="Miner T."/>
            <person name="Herter B."/>
            <person name="Appelbaum E."/>
            <person name="Cordes M."/>
            <person name="Lek S."/>
            <person name="Wollam A."/>
            <person name="Pepin K.H."/>
            <person name="Palsikar V.B."/>
            <person name="Mitreva M."/>
            <person name="Wilson R.K."/>
        </authorList>
    </citation>
    <scope>NUCLEOTIDE SEQUENCE [LARGE SCALE GENOMIC DNA]</scope>
    <source>
        <strain evidence="8 9">ATCC 14940</strain>
    </source>
</reference>
<feature type="transmembrane region" description="Helical" evidence="7">
    <location>
        <begin position="309"/>
        <end position="329"/>
    </location>
</feature>
<dbReference type="AlphaFoldDB" id="A0ABC9U1D5"/>
<feature type="transmembrane region" description="Helical" evidence="7">
    <location>
        <begin position="468"/>
        <end position="488"/>
    </location>
</feature>
<evidence type="ECO:0000313" key="8">
    <source>
        <dbReference type="EMBL" id="ERI79148.1"/>
    </source>
</evidence>
<organism evidence="8 9">
    <name type="scientific">[Clostridium] symbiosum ATCC 14940</name>
    <dbReference type="NCBI Taxonomy" id="411472"/>
    <lineage>
        <taxon>Bacteria</taxon>
        <taxon>Bacillati</taxon>
        <taxon>Bacillota</taxon>
        <taxon>Clostridia</taxon>
        <taxon>Lachnospirales</taxon>
        <taxon>Lachnospiraceae</taxon>
        <taxon>Otoolea</taxon>
    </lineage>
</organism>
<feature type="transmembrane region" description="Helical" evidence="7">
    <location>
        <begin position="167"/>
        <end position="193"/>
    </location>
</feature>
<feature type="transmembrane region" description="Helical" evidence="7">
    <location>
        <begin position="225"/>
        <end position="245"/>
    </location>
</feature>
<name>A0ABC9U1D5_CLOSY</name>
<dbReference type="PANTHER" id="PTHR43652:SF6">
    <property type="entry name" value="ARGININE REPRESSOR"/>
    <property type="match status" value="1"/>
</dbReference>
<comment type="caution">
    <text evidence="8">The sequence shown here is derived from an EMBL/GenBank/DDBJ whole genome shotgun (WGS) entry which is preliminary data.</text>
</comment>
<dbReference type="PANTHER" id="PTHR43652">
    <property type="entry name" value="BASIC AMINO ACID ANTIPORTER YFCC-RELATED"/>
    <property type="match status" value="1"/>
</dbReference>
<sequence length="495" mass="53178">MGKESKMDKDMNDLKDKEAGEKDRDPGGLNKKPKLKALNPMIFLVVIILLCAIASYVVPAGSFARVTNAATGGEVVDPGSFQYMARTPVSVFAVLMSVTQGMQNAAYIIFFLLIIGGTFAIMDATGAINAGMANVIRKTRGRELLMIPICMIIFGCGSAFCGNFEEFLAFVPLVLACCFTMGFDSLTAVGIIFCAASAGYGGAMTNAFTVGVAQSIAGLPLFSGIALRSVLFVCLLTVSILYVMWHAYRVKKNPQSSSVYEYDMLHAHEHLIDIDYMPKVTTRCKLVLIVFVGGIAYTVYGIIVKKYYIDELSAIFLAIGILGGLVGGLKPSKICDEFLKGCTNMLFPCVMIGLANAAIVILKSANIMDTIIYALSGLLNNLPPSIMACGMFILQDVLNVLVPSGSGQAAVTMPLMAPLSDMLGVTRQTAVLAFQMGSTFTDVLAPTSGEILAALAMCKTPYGKWIRYLLPLFCMWCLIAFAFLIYAVKTAYGPF</sequence>
<evidence type="ECO:0000256" key="7">
    <source>
        <dbReference type="SAM" id="Phobius"/>
    </source>
</evidence>
<evidence type="ECO:0000256" key="2">
    <source>
        <dbReference type="ARBA" id="ARBA00022475"/>
    </source>
</evidence>
<comment type="subcellular location">
    <subcellularLocation>
        <location evidence="1">Cell membrane</location>
        <topology evidence="1">Multi-pass membrane protein</topology>
    </subcellularLocation>
</comment>
<dbReference type="Proteomes" id="UP000016491">
    <property type="component" value="Unassembled WGS sequence"/>
</dbReference>